<dbReference type="Gene3D" id="3.40.630.190">
    <property type="entry name" value="LCP protein"/>
    <property type="match status" value="1"/>
</dbReference>
<feature type="domain" description="Cell envelope-related transcriptional attenuator" evidence="3">
    <location>
        <begin position="103"/>
        <end position="242"/>
    </location>
</feature>
<name>A0A8J4E396_9ACTN</name>
<dbReference type="InterPro" id="IPR050922">
    <property type="entry name" value="LytR/CpsA/Psr_CW_biosynth"/>
</dbReference>
<dbReference type="PANTHER" id="PTHR33392:SF6">
    <property type="entry name" value="POLYISOPRENYL-TEICHOIC ACID--PEPTIDOGLYCAN TEICHOIC ACID TRANSFERASE TAGU"/>
    <property type="match status" value="1"/>
</dbReference>
<accession>A0A8J4E396</accession>
<evidence type="ECO:0000256" key="1">
    <source>
        <dbReference type="ARBA" id="ARBA00006068"/>
    </source>
</evidence>
<organism evidence="4 5">
    <name type="scientific">Virgisporangium aurantiacum</name>
    <dbReference type="NCBI Taxonomy" id="175570"/>
    <lineage>
        <taxon>Bacteria</taxon>
        <taxon>Bacillati</taxon>
        <taxon>Actinomycetota</taxon>
        <taxon>Actinomycetes</taxon>
        <taxon>Micromonosporales</taxon>
        <taxon>Micromonosporaceae</taxon>
        <taxon>Virgisporangium</taxon>
    </lineage>
</organism>
<reference evidence="4" key="1">
    <citation type="submission" date="2021-01" db="EMBL/GenBank/DDBJ databases">
        <title>Whole genome shotgun sequence of Virgisporangium aurantiacum NBRC 16421.</title>
        <authorList>
            <person name="Komaki H."/>
            <person name="Tamura T."/>
        </authorList>
    </citation>
    <scope>NUCLEOTIDE SEQUENCE</scope>
    <source>
        <strain evidence="4">NBRC 16421</strain>
    </source>
</reference>
<evidence type="ECO:0000313" key="4">
    <source>
        <dbReference type="EMBL" id="GIJ59743.1"/>
    </source>
</evidence>
<gene>
    <name evidence="4" type="ORF">Vau01_072590</name>
</gene>
<keyword evidence="2" id="KW-1133">Transmembrane helix</keyword>
<dbReference type="AlphaFoldDB" id="A0A8J4E396"/>
<protein>
    <submittedName>
        <fullName evidence="4">LytTR family transcriptional regulator</fullName>
    </submittedName>
</protein>
<dbReference type="PANTHER" id="PTHR33392">
    <property type="entry name" value="POLYISOPRENYL-TEICHOIC ACID--PEPTIDOGLYCAN TEICHOIC ACID TRANSFERASE TAGU"/>
    <property type="match status" value="1"/>
</dbReference>
<proteinExistence type="inferred from homology"/>
<evidence type="ECO:0000259" key="3">
    <source>
        <dbReference type="Pfam" id="PF03816"/>
    </source>
</evidence>
<sequence length="328" mass="35322">MIEELMRETFARHEDLAPAPEPVRRRIDTVATKRRRLRRGAVGCTVVAVIALVAATFMRVDAVRTAPQLGASAVSTFAGKPMTILLVGTDRRPWDTNRSELLRSDSIMLAHLPADRSAPYVISLARDHFVPFQGRTDKLNGVFAIGGAAALRDAVQALTGVTVDGVVEVDFAGLIAVTDAVGGVDLCVEKRVVSRHTQRIFDPGCRRFSGDEAMDYLRQGHTTDSVRQQHGRAYVKALLARLTGADLSRFVRVLDAARQAIRVDLGPAGLAGVFAVVKDVKPDTLAGIAPPATPDGQLLPAAAELWTAVRDGTLPAWVAANPDRVDQR</sequence>
<dbReference type="Proteomes" id="UP000612585">
    <property type="component" value="Unassembled WGS sequence"/>
</dbReference>
<dbReference type="RefSeq" id="WP_204002723.1">
    <property type="nucleotide sequence ID" value="NZ_BOPG01000048.1"/>
</dbReference>
<keyword evidence="5" id="KW-1185">Reference proteome</keyword>
<feature type="transmembrane region" description="Helical" evidence="2">
    <location>
        <begin position="40"/>
        <end position="58"/>
    </location>
</feature>
<comment type="similarity">
    <text evidence="1">Belongs to the LytR/CpsA/Psr (LCP) family.</text>
</comment>
<dbReference type="InterPro" id="IPR004474">
    <property type="entry name" value="LytR_CpsA_psr"/>
</dbReference>
<dbReference type="Pfam" id="PF03816">
    <property type="entry name" value="LytR_cpsA_psr"/>
    <property type="match status" value="1"/>
</dbReference>
<comment type="caution">
    <text evidence="4">The sequence shown here is derived from an EMBL/GenBank/DDBJ whole genome shotgun (WGS) entry which is preliminary data.</text>
</comment>
<dbReference type="NCBIfam" id="TIGR00350">
    <property type="entry name" value="lytR_cpsA_psr"/>
    <property type="match status" value="1"/>
</dbReference>
<evidence type="ECO:0000313" key="5">
    <source>
        <dbReference type="Proteomes" id="UP000612585"/>
    </source>
</evidence>
<dbReference type="EMBL" id="BOPG01000048">
    <property type="protein sequence ID" value="GIJ59743.1"/>
    <property type="molecule type" value="Genomic_DNA"/>
</dbReference>
<keyword evidence="2" id="KW-0812">Transmembrane</keyword>
<evidence type="ECO:0000256" key="2">
    <source>
        <dbReference type="SAM" id="Phobius"/>
    </source>
</evidence>
<keyword evidence="2" id="KW-0472">Membrane</keyword>